<sequence>MTTADCLVLKEEVMFVEILALAVIMFVIYIAFFEK</sequence>
<keyword evidence="1" id="KW-1133">Transmembrane helix</keyword>
<name>D6SU32_9BACT</name>
<accession>D6SU32</accession>
<evidence type="ECO:0000313" key="2">
    <source>
        <dbReference type="EMBL" id="EFI33123.1"/>
    </source>
</evidence>
<reference evidence="2" key="1">
    <citation type="submission" date="2010-05" db="EMBL/GenBank/DDBJ databases">
        <title>The draft genome of Desulfonatronospira thiodismutans ASO3-1.</title>
        <authorList>
            <consortium name="US DOE Joint Genome Institute (JGI-PGF)"/>
            <person name="Lucas S."/>
            <person name="Copeland A."/>
            <person name="Lapidus A."/>
            <person name="Cheng J.-F."/>
            <person name="Bruce D."/>
            <person name="Goodwin L."/>
            <person name="Pitluck S."/>
            <person name="Chertkov O."/>
            <person name="Brettin T."/>
            <person name="Detter J.C."/>
            <person name="Han C."/>
            <person name="Land M.L."/>
            <person name="Hauser L."/>
            <person name="Kyrpides N."/>
            <person name="Mikhailova N."/>
            <person name="Muyzer G."/>
            <person name="Woyke T."/>
        </authorList>
    </citation>
    <scope>NUCLEOTIDE SEQUENCE [LARGE SCALE GENOMIC DNA]</scope>
    <source>
        <strain evidence="2">ASO3-1</strain>
    </source>
</reference>
<gene>
    <name evidence="2" type="ORF">Dthio_PD0438</name>
</gene>
<proteinExistence type="predicted"/>
<keyword evidence="1" id="KW-0472">Membrane</keyword>
<protein>
    <submittedName>
        <fullName evidence="2">Uncharacterized protein</fullName>
    </submittedName>
</protein>
<comment type="caution">
    <text evidence="2">The sequence shown here is derived from an EMBL/GenBank/DDBJ whole genome shotgun (WGS) entry which is preliminary data.</text>
</comment>
<keyword evidence="1" id="KW-0812">Transmembrane</keyword>
<keyword evidence="3" id="KW-1185">Reference proteome</keyword>
<evidence type="ECO:0000256" key="1">
    <source>
        <dbReference type="SAM" id="Phobius"/>
    </source>
</evidence>
<dbReference type="AlphaFoldDB" id="D6SU32"/>
<evidence type="ECO:0000313" key="3">
    <source>
        <dbReference type="Proteomes" id="UP000005496"/>
    </source>
</evidence>
<dbReference type="Proteomes" id="UP000005496">
    <property type="component" value="Unassembled WGS sequence"/>
</dbReference>
<organism evidence="2 3">
    <name type="scientific">Desulfonatronospira thiodismutans ASO3-1</name>
    <dbReference type="NCBI Taxonomy" id="555779"/>
    <lineage>
        <taxon>Bacteria</taxon>
        <taxon>Pseudomonadati</taxon>
        <taxon>Thermodesulfobacteriota</taxon>
        <taxon>Desulfovibrionia</taxon>
        <taxon>Desulfovibrionales</taxon>
        <taxon>Desulfonatronovibrionaceae</taxon>
        <taxon>Desulfonatronospira</taxon>
    </lineage>
</organism>
<dbReference type="EMBL" id="ACJN02000004">
    <property type="protein sequence ID" value="EFI33123.1"/>
    <property type="molecule type" value="Genomic_DNA"/>
</dbReference>
<feature type="transmembrane region" description="Helical" evidence="1">
    <location>
        <begin position="13"/>
        <end position="33"/>
    </location>
</feature>